<dbReference type="InterPro" id="IPR009688">
    <property type="entry name" value="FAM210A/B-like_dom"/>
</dbReference>
<keyword evidence="6" id="KW-1185">Reference proteome</keyword>
<evidence type="ECO:0000313" key="6">
    <source>
        <dbReference type="Proteomes" id="UP001233271"/>
    </source>
</evidence>
<keyword evidence="1" id="KW-0175">Coiled coil</keyword>
<evidence type="ECO:0000313" key="5">
    <source>
        <dbReference type="EMBL" id="BEI87497.1"/>
    </source>
</evidence>
<keyword evidence="3" id="KW-0812">Transmembrane</keyword>
<keyword evidence="3" id="KW-1133">Transmembrane helix</keyword>
<dbReference type="AlphaFoldDB" id="A0AA48I794"/>
<evidence type="ECO:0000256" key="2">
    <source>
        <dbReference type="SAM" id="MobiDB-lite"/>
    </source>
</evidence>
<feature type="domain" description="DUF1279" evidence="4">
    <location>
        <begin position="72"/>
        <end position="197"/>
    </location>
</feature>
<dbReference type="EMBL" id="AP028212">
    <property type="protein sequence ID" value="BEI87497.1"/>
    <property type="molecule type" value="Genomic_DNA"/>
</dbReference>
<dbReference type="InterPro" id="IPR045866">
    <property type="entry name" value="FAM210A/B-like"/>
</dbReference>
<feature type="region of interest" description="Disordered" evidence="2">
    <location>
        <begin position="214"/>
        <end position="241"/>
    </location>
</feature>
<organism evidence="5 6">
    <name type="scientific">Cutaneotrichosporon cavernicola</name>
    <dbReference type="NCBI Taxonomy" id="279322"/>
    <lineage>
        <taxon>Eukaryota</taxon>
        <taxon>Fungi</taxon>
        <taxon>Dikarya</taxon>
        <taxon>Basidiomycota</taxon>
        <taxon>Agaricomycotina</taxon>
        <taxon>Tremellomycetes</taxon>
        <taxon>Trichosporonales</taxon>
        <taxon>Trichosporonaceae</taxon>
        <taxon>Cutaneotrichosporon</taxon>
    </lineage>
</organism>
<feature type="region of interest" description="Disordered" evidence="2">
    <location>
        <begin position="43"/>
        <end position="69"/>
    </location>
</feature>
<reference evidence="5" key="1">
    <citation type="journal article" date="2023" name="BMC Genomics">
        <title>Chromosome-level genome assemblies of Cutaneotrichosporon spp. (Trichosporonales, Basidiomycota) reveal imbalanced evolution between nucleotide sequences and chromosome synteny.</title>
        <authorList>
            <person name="Kobayashi Y."/>
            <person name="Kayamori A."/>
            <person name="Aoki K."/>
            <person name="Shiwa Y."/>
            <person name="Matsutani M."/>
            <person name="Fujita N."/>
            <person name="Sugita T."/>
            <person name="Iwasaki W."/>
            <person name="Tanaka N."/>
            <person name="Takashima M."/>
        </authorList>
    </citation>
    <scope>NUCLEOTIDE SEQUENCE</scope>
    <source>
        <strain evidence="5">HIS019</strain>
    </source>
</reference>
<evidence type="ECO:0000259" key="4">
    <source>
        <dbReference type="Pfam" id="PF06916"/>
    </source>
</evidence>
<proteinExistence type="predicted"/>
<sequence>MIGLRTARLAALRGLTRPLPRVTPARPPTRAYSTPTRPILRQRLPGRRFNSTHPNPHTAHSAAQEPPKTATQRFKELTKTYGSYAIIMYLALSAVDFSVAFAIVHSVGVERVEPYTHQLVKWYRRLRHGEAGAEALEKADAARKAADEAEEAADETIGKKDAWWSNKALWAEIALAYSIHKVGFLPIRAGLTVAWTPKVVNWLRARGWIGKAGTKRAMKQGQDKVRGAMQQAKDVAKDARR</sequence>
<dbReference type="PANTHER" id="PTHR21377:SF0">
    <property type="entry name" value="PROTEIN FAM210B, MITOCHONDRIAL"/>
    <property type="match status" value="1"/>
</dbReference>
<accession>A0AA48I794</accession>
<dbReference type="Pfam" id="PF06916">
    <property type="entry name" value="FAM210A-B_dom"/>
    <property type="match status" value="1"/>
</dbReference>
<dbReference type="PANTHER" id="PTHR21377">
    <property type="entry name" value="PROTEIN FAM210B, MITOCHONDRIAL"/>
    <property type="match status" value="1"/>
</dbReference>
<evidence type="ECO:0000256" key="1">
    <source>
        <dbReference type="SAM" id="Coils"/>
    </source>
</evidence>
<keyword evidence="3" id="KW-0472">Membrane</keyword>
<name>A0AA48I794_9TREE</name>
<dbReference type="Proteomes" id="UP001233271">
    <property type="component" value="Chromosome 1"/>
</dbReference>
<dbReference type="GeneID" id="85491368"/>
<gene>
    <name evidence="5" type="primary">NAT2</name>
    <name evidence="5" type="ORF">CcaverHIS019_0102150</name>
</gene>
<evidence type="ECO:0000256" key="3">
    <source>
        <dbReference type="SAM" id="Phobius"/>
    </source>
</evidence>
<dbReference type="GO" id="GO:0005739">
    <property type="term" value="C:mitochondrion"/>
    <property type="evidence" value="ECO:0007669"/>
    <property type="project" value="TreeGrafter"/>
</dbReference>
<feature type="coiled-coil region" evidence="1">
    <location>
        <begin position="132"/>
        <end position="159"/>
    </location>
</feature>
<protein>
    <recommendedName>
        <fullName evidence="4">DUF1279 domain-containing protein</fullName>
    </recommendedName>
</protein>
<dbReference type="KEGG" id="ccac:CcaHIS019_0102150"/>
<feature type="transmembrane region" description="Helical" evidence="3">
    <location>
        <begin position="81"/>
        <end position="104"/>
    </location>
</feature>
<dbReference type="RefSeq" id="XP_060452763.1">
    <property type="nucleotide sequence ID" value="XM_060597845.1"/>
</dbReference>